<keyword evidence="5" id="KW-1185">Reference proteome</keyword>
<sequence>MTLDASTSQIVTSNGTSRNQAGYSGSVSFKRVTPLGGLDNLLTVTFSNVTLSTLQGGSSGSFFGSTPGSTISMSSDFITFSPTSNFDFSLAVTSILPPFASPGNGGYGRAFRANTSGGFASDPPPSFVPEPATWAMLIMGFGLVGVAMRRRTNTARVTA</sequence>
<keyword evidence="2" id="KW-0472">Membrane</keyword>
<gene>
    <name evidence="4" type="ORF">H3309_11855</name>
</gene>
<dbReference type="Proteomes" id="UP000515292">
    <property type="component" value="Chromosome"/>
</dbReference>
<dbReference type="EMBL" id="CP059851">
    <property type="protein sequence ID" value="QMW24660.1"/>
    <property type="molecule type" value="Genomic_DNA"/>
</dbReference>
<feature type="transmembrane region" description="Helical" evidence="2">
    <location>
        <begin position="131"/>
        <end position="148"/>
    </location>
</feature>
<evidence type="ECO:0000313" key="4">
    <source>
        <dbReference type="EMBL" id="QMW24660.1"/>
    </source>
</evidence>
<feature type="domain" description="Ice-binding protein C-terminal" evidence="3">
    <location>
        <begin position="128"/>
        <end position="151"/>
    </location>
</feature>
<evidence type="ECO:0000256" key="1">
    <source>
        <dbReference type="SAM" id="MobiDB-lite"/>
    </source>
</evidence>
<dbReference type="NCBIfam" id="NF035944">
    <property type="entry name" value="PEPxxWA-CTERM"/>
    <property type="match status" value="1"/>
</dbReference>
<evidence type="ECO:0000259" key="3">
    <source>
        <dbReference type="Pfam" id="PF07589"/>
    </source>
</evidence>
<dbReference type="AlphaFoldDB" id="A0A7G5IMR8"/>
<name>A0A7G5IMR8_9SPHN</name>
<dbReference type="KEGG" id="sand:H3309_11855"/>
<keyword evidence="2" id="KW-1133">Transmembrane helix</keyword>
<evidence type="ECO:0000313" key="5">
    <source>
        <dbReference type="Proteomes" id="UP000515292"/>
    </source>
</evidence>
<dbReference type="InterPro" id="IPR013424">
    <property type="entry name" value="Ice-binding_C"/>
</dbReference>
<proteinExistence type="predicted"/>
<protein>
    <submittedName>
        <fullName evidence="4">PEP-CTERM sorting domain-containing protein</fullName>
    </submittedName>
</protein>
<accession>A0A7G5IMR8</accession>
<reference evidence="4 5" key="1">
    <citation type="submission" date="2020-07" db="EMBL/GenBank/DDBJ databases">
        <title>Complete genome sequence for Sandaracinobacter sp. M6.</title>
        <authorList>
            <person name="Tang Y."/>
            <person name="Liu Q."/>
            <person name="Guo Z."/>
            <person name="Lei P."/>
            <person name="Huang B."/>
        </authorList>
    </citation>
    <scope>NUCLEOTIDE SEQUENCE [LARGE SCALE GENOMIC DNA]</scope>
    <source>
        <strain evidence="4 5">M6</strain>
    </source>
</reference>
<organism evidence="4 5">
    <name type="scientific">Sandaracinobacteroides saxicola</name>
    <dbReference type="NCBI Taxonomy" id="2759707"/>
    <lineage>
        <taxon>Bacteria</taxon>
        <taxon>Pseudomonadati</taxon>
        <taxon>Pseudomonadota</taxon>
        <taxon>Alphaproteobacteria</taxon>
        <taxon>Sphingomonadales</taxon>
        <taxon>Sphingosinicellaceae</taxon>
        <taxon>Sandaracinobacteroides</taxon>
    </lineage>
</organism>
<dbReference type="Pfam" id="PF07589">
    <property type="entry name" value="PEP-CTERM"/>
    <property type="match status" value="1"/>
</dbReference>
<dbReference type="NCBIfam" id="TIGR02595">
    <property type="entry name" value="PEP_CTERM"/>
    <property type="match status" value="1"/>
</dbReference>
<keyword evidence="2" id="KW-0812">Transmembrane</keyword>
<feature type="region of interest" description="Disordered" evidence="1">
    <location>
        <begin position="1"/>
        <end position="23"/>
    </location>
</feature>
<evidence type="ECO:0000256" key="2">
    <source>
        <dbReference type="SAM" id="Phobius"/>
    </source>
</evidence>